<dbReference type="OrthoDB" id="7021751at2"/>
<dbReference type="EMBL" id="QYRN01000007">
    <property type="protein sequence ID" value="RIX99517.1"/>
    <property type="molecule type" value="Genomic_DNA"/>
</dbReference>
<keyword evidence="3" id="KW-1185">Reference proteome</keyword>
<reference evidence="3" key="1">
    <citation type="submission" date="2018-09" db="EMBL/GenBank/DDBJ databases">
        <authorList>
            <person name="Tuo L."/>
        </authorList>
    </citation>
    <scope>NUCLEOTIDE SEQUENCE [LARGE SCALE GENOMIC DNA]</scope>
    <source>
        <strain evidence="3">M2BS4Y-1</strain>
    </source>
</reference>
<evidence type="ECO:0000313" key="3">
    <source>
        <dbReference type="Proteomes" id="UP000265750"/>
    </source>
</evidence>
<dbReference type="Proteomes" id="UP000265750">
    <property type="component" value="Unassembled WGS sequence"/>
</dbReference>
<gene>
    <name evidence="2" type="ORF">D3218_13660</name>
</gene>
<dbReference type="RefSeq" id="WP_119540650.1">
    <property type="nucleotide sequence ID" value="NZ_QYRN01000007.1"/>
</dbReference>
<comment type="caution">
    <text evidence="2">The sequence shown here is derived from an EMBL/GenBank/DDBJ whole genome shotgun (WGS) entry which is preliminary data.</text>
</comment>
<sequence length="256" mass="27980">MAMRIVDMVEELQSMMIDLATGGGADDARYVELRRALMSDVRTKDLVPDFVAKRRNSGALWGYFKGIDGTYQGRRTHIWEAFGPLFDHLERYADDPASPTITAALQTFDPEGVQRAWGRALDRRTEDPEGAVTAARTLLETVCKRVLETLGETYGPNDDLPKLYHRTASALQLAPSQHTEDTFKTILGGCQQVVNGLGTLRNRIGDAHGQGARPVRPAPRHASLAVNLAGAMAMFLVETAQARAAGETKKTDTAQA</sequence>
<dbReference type="Pfam" id="PF14355">
    <property type="entry name" value="Abi_C"/>
    <property type="match status" value="1"/>
</dbReference>
<evidence type="ECO:0000259" key="1">
    <source>
        <dbReference type="Pfam" id="PF14355"/>
    </source>
</evidence>
<dbReference type="AlphaFoldDB" id="A0A3A1WGM4"/>
<feature type="domain" description="Abortive infection protein-like C-terminal" evidence="1">
    <location>
        <begin position="161"/>
        <end position="237"/>
    </location>
</feature>
<evidence type="ECO:0000313" key="2">
    <source>
        <dbReference type="EMBL" id="RIX99517.1"/>
    </source>
</evidence>
<accession>A0A3A1WGM4</accession>
<name>A0A3A1WGM4_9HYPH</name>
<organism evidence="2 3">
    <name type="scientific">Aureimonas flava</name>
    <dbReference type="NCBI Taxonomy" id="2320271"/>
    <lineage>
        <taxon>Bacteria</taxon>
        <taxon>Pseudomonadati</taxon>
        <taxon>Pseudomonadota</taxon>
        <taxon>Alphaproteobacteria</taxon>
        <taxon>Hyphomicrobiales</taxon>
        <taxon>Aurantimonadaceae</taxon>
        <taxon>Aureimonas</taxon>
    </lineage>
</organism>
<dbReference type="InterPro" id="IPR026001">
    <property type="entry name" value="Abi-like_C"/>
</dbReference>
<proteinExistence type="predicted"/>
<protein>
    <submittedName>
        <fullName evidence="2">Abortive phage resistance protein</fullName>
    </submittedName>
</protein>